<dbReference type="HOGENOM" id="CLU_914572_0_0_9"/>
<dbReference type="InterPro" id="IPR049215">
    <property type="entry name" value="DUF6809"/>
</dbReference>
<proteinExistence type="predicted"/>
<reference evidence="1 2" key="1">
    <citation type="submission" date="2011-08" db="EMBL/GenBank/DDBJ databases">
        <title>The Genome Sequence of Clostridium hathewayi WAL-18680.</title>
        <authorList>
            <consortium name="The Broad Institute Genome Sequencing Platform"/>
            <person name="Earl A."/>
            <person name="Ward D."/>
            <person name="Feldgarden M."/>
            <person name="Gevers D."/>
            <person name="Finegold S.M."/>
            <person name="Summanen P.H."/>
            <person name="Molitoris D.R."/>
            <person name="Song M."/>
            <person name="Daigneault M."/>
            <person name="Allen-Vercoe E."/>
            <person name="Young S.K."/>
            <person name="Zeng Q."/>
            <person name="Gargeya S."/>
            <person name="Fitzgerald M."/>
            <person name="Haas B."/>
            <person name="Abouelleil A."/>
            <person name="Alvarado L."/>
            <person name="Arachchi H.M."/>
            <person name="Berlin A."/>
            <person name="Brown A."/>
            <person name="Chapman S.B."/>
            <person name="Chen Z."/>
            <person name="Dunbar C."/>
            <person name="Freedman E."/>
            <person name="Gearin G."/>
            <person name="Gellesch M."/>
            <person name="Goldberg J."/>
            <person name="Griggs A."/>
            <person name="Gujja S."/>
            <person name="Heiman D."/>
            <person name="Howarth C."/>
            <person name="Larson L."/>
            <person name="Lui A."/>
            <person name="MacDonald P.J.P."/>
            <person name="Montmayeur A."/>
            <person name="Murphy C."/>
            <person name="Neiman D."/>
            <person name="Pearson M."/>
            <person name="Priest M."/>
            <person name="Roberts A."/>
            <person name="Saif S."/>
            <person name="Shea T."/>
            <person name="Shenoy N."/>
            <person name="Sisk P."/>
            <person name="Stolte C."/>
            <person name="Sykes S."/>
            <person name="Wortman J."/>
            <person name="Nusbaum C."/>
            <person name="Birren B."/>
        </authorList>
    </citation>
    <scope>NUCLEOTIDE SEQUENCE [LARGE SCALE GENOMIC DNA]</scope>
    <source>
        <strain evidence="1 2">WAL-18680</strain>
    </source>
</reference>
<dbReference type="EMBL" id="ADLN01000015">
    <property type="protein sequence ID" value="EHI60536.1"/>
    <property type="molecule type" value="Genomic_DNA"/>
</dbReference>
<organism evidence="1 2">
    <name type="scientific">Hungatella hathewayi WAL-18680</name>
    <dbReference type="NCBI Taxonomy" id="742737"/>
    <lineage>
        <taxon>Bacteria</taxon>
        <taxon>Bacillati</taxon>
        <taxon>Bacillota</taxon>
        <taxon>Clostridia</taxon>
        <taxon>Lachnospirales</taxon>
        <taxon>Lachnospiraceae</taxon>
        <taxon>Hungatella</taxon>
    </lineage>
</organism>
<evidence type="ECO:0000313" key="1">
    <source>
        <dbReference type="EMBL" id="EHI60536.1"/>
    </source>
</evidence>
<name>G5ID89_9FIRM</name>
<sequence>MILTFSQLHDLSEVIFGLMTGVYDLDVFVSPYNALIQNEFSLNNGRAVEAYSSIYTGIESLQDLLNKLKNDSEEDKAFDCLRNSIDDLLKEICTSAIAIGYLVSKGYVTLDIKEAPYEKYFRLQFIREDGIGYRRYNQLISAMERVRKLFIDLGDKDNGVEEFLEMIQDSIEQEYSILTHIAYSHGESVGNGTYPLWLENEGDRMNKTIQQGKVNVSKEMLLAMYHDPCSIFENKLASLPYTNKVVLLQMKGRDELERQLPSDLKDLFNKTCFYQSLTNQTEIDNAFYHGFQFGLNLAVEVLHK</sequence>
<comment type="caution">
    <text evidence="1">The sequence shown here is derived from an EMBL/GenBank/DDBJ whole genome shotgun (WGS) entry which is preliminary data.</text>
</comment>
<dbReference type="PATRIC" id="fig|742737.3.peg.1479"/>
<dbReference type="RefSeq" id="WP_006779452.1">
    <property type="nucleotide sequence ID" value="NZ_CP040506.1"/>
</dbReference>
<dbReference type="OrthoDB" id="1822827at2"/>
<keyword evidence="2" id="KW-1185">Reference proteome</keyword>
<dbReference type="AlphaFoldDB" id="G5ID89"/>
<dbReference type="Proteomes" id="UP000005384">
    <property type="component" value="Unassembled WGS sequence"/>
</dbReference>
<evidence type="ECO:0000313" key="2">
    <source>
        <dbReference type="Proteomes" id="UP000005384"/>
    </source>
</evidence>
<dbReference type="Pfam" id="PF20648">
    <property type="entry name" value="DUF6809"/>
    <property type="match status" value="1"/>
</dbReference>
<gene>
    <name evidence="1" type="ORF">HMPREF9473_01466</name>
</gene>
<accession>G5ID89</accession>
<protein>
    <submittedName>
        <fullName evidence="1">Uncharacterized protein</fullName>
    </submittedName>
</protein>